<dbReference type="PANTHER" id="PTHR43169">
    <property type="entry name" value="EXSB FAMILY PROTEIN"/>
    <property type="match status" value="1"/>
</dbReference>
<sequence length="268" mass="30863">MELAYKYQRLMEIMREMESVMIAFSGGVDSTFLLKVAHQTLGERTAAVTITSPFHPAWELVEAKDLAREIGVQHRIIEKDLDNEALRMNPVDRCYLCKKDVFGEIRKYAADNGFRHVADGSNYDDTFDYRPGMQALKELEVRSPLLEARLTKKEIRQLSKELGLPTWDKPAYACLLTRIPYGQEIKLDVLKRIEKAERYLLDLGFRQVRVRFHGEIGRIEIDKGEMEKILNREVMENIHGAMKEMGFRYVTLDLGGYQTGSLNQGIKG</sequence>
<dbReference type="PANTHER" id="PTHR43169:SF2">
    <property type="entry name" value="NAD_GMP SYNTHASE DOMAIN-CONTAINING PROTEIN"/>
    <property type="match status" value="1"/>
</dbReference>
<dbReference type="NCBIfam" id="TIGR00268">
    <property type="entry name" value="ATP-dependent sacrificial sulfur transferase LarE"/>
    <property type="match status" value="1"/>
</dbReference>
<dbReference type="Gene3D" id="3.40.50.620">
    <property type="entry name" value="HUPs"/>
    <property type="match status" value="1"/>
</dbReference>
<gene>
    <name evidence="3" type="ORF">AN619_24640</name>
</gene>
<protein>
    <recommendedName>
        <fullName evidence="2">Asparagine synthetase domain-containing protein</fullName>
    </recommendedName>
</protein>
<dbReference type="Proteomes" id="UP000070456">
    <property type="component" value="Unassembled WGS sequence"/>
</dbReference>
<comment type="caution">
    <text evidence="3">The sequence shown here is derived from an EMBL/GenBank/DDBJ whole genome shotgun (WGS) entry which is preliminary data.</text>
</comment>
<dbReference type="PATRIC" id="fig|520762.4.peg.2733"/>
<evidence type="ECO:0000313" key="4">
    <source>
        <dbReference type="Proteomes" id="UP000070456"/>
    </source>
</evidence>
<dbReference type="PIRSF" id="PIRSF006661">
    <property type="entry name" value="PP-lp_UCP006661"/>
    <property type="match status" value="1"/>
</dbReference>
<reference evidence="3 4" key="1">
    <citation type="submission" date="2015-12" db="EMBL/GenBank/DDBJ databases">
        <title>Draft genome sequence of the thermoanaerobe Thermotalea metallivorans, an isolate from the runoff channel of the Great Artesian Basin, Australia.</title>
        <authorList>
            <person name="Patel B.K."/>
        </authorList>
    </citation>
    <scope>NUCLEOTIDE SEQUENCE [LARGE SCALE GENOMIC DNA]</scope>
    <source>
        <strain evidence="3 4">B2-1</strain>
    </source>
</reference>
<dbReference type="InterPro" id="IPR005232">
    <property type="entry name" value="LarE"/>
</dbReference>
<feature type="active site" description="Nucleophile and sulfur donor" evidence="1">
    <location>
        <position position="174"/>
    </location>
</feature>
<name>A0A140L147_9FIRM</name>
<dbReference type="InterPro" id="IPR001962">
    <property type="entry name" value="Asn_synthase"/>
</dbReference>
<keyword evidence="4" id="KW-1185">Reference proteome</keyword>
<dbReference type="AlphaFoldDB" id="A0A140L147"/>
<dbReference type="STRING" id="520762.AN619_24640"/>
<feature type="domain" description="Asparagine synthetase" evidence="2">
    <location>
        <begin position="14"/>
        <end position="77"/>
    </location>
</feature>
<dbReference type="GO" id="GO:0004066">
    <property type="term" value="F:asparagine synthase (glutamine-hydrolyzing) activity"/>
    <property type="evidence" value="ECO:0007669"/>
    <property type="project" value="InterPro"/>
</dbReference>
<evidence type="ECO:0000313" key="3">
    <source>
        <dbReference type="EMBL" id="KXG74272.1"/>
    </source>
</evidence>
<dbReference type="InterPro" id="IPR052188">
    <property type="entry name" value="Ni-pincer_cofactor_biosynth"/>
</dbReference>
<dbReference type="CDD" id="cd01990">
    <property type="entry name" value="LarE-like"/>
    <property type="match status" value="1"/>
</dbReference>
<dbReference type="RefSeq" id="WP_068557371.1">
    <property type="nucleotide sequence ID" value="NZ_LOEE01000059.1"/>
</dbReference>
<evidence type="ECO:0000256" key="1">
    <source>
        <dbReference type="PIRSR" id="PIRSR006661-1"/>
    </source>
</evidence>
<organism evidence="3 4">
    <name type="scientific">Thermotalea metallivorans</name>
    <dbReference type="NCBI Taxonomy" id="520762"/>
    <lineage>
        <taxon>Bacteria</taxon>
        <taxon>Bacillati</taxon>
        <taxon>Bacillota</taxon>
        <taxon>Clostridia</taxon>
        <taxon>Peptostreptococcales</taxon>
        <taxon>Thermotaleaceae</taxon>
        <taxon>Thermotalea</taxon>
    </lineage>
</organism>
<dbReference type="EMBL" id="LOEE01000059">
    <property type="protein sequence ID" value="KXG74272.1"/>
    <property type="molecule type" value="Genomic_DNA"/>
</dbReference>
<dbReference type="InterPro" id="IPR014729">
    <property type="entry name" value="Rossmann-like_a/b/a_fold"/>
</dbReference>
<evidence type="ECO:0000259" key="2">
    <source>
        <dbReference type="Pfam" id="PF00733"/>
    </source>
</evidence>
<accession>A0A140L147</accession>
<proteinExistence type="predicted"/>
<dbReference type="Pfam" id="PF00733">
    <property type="entry name" value="Asn_synthase"/>
    <property type="match status" value="1"/>
</dbReference>
<dbReference type="OrthoDB" id="9776919at2"/>
<dbReference type="GO" id="GO:0016783">
    <property type="term" value="F:sulfurtransferase activity"/>
    <property type="evidence" value="ECO:0007669"/>
    <property type="project" value="InterPro"/>
</dbReference>
<dbReference type="GO" id="GO:0006529">
    <property type="term" value="P:asparagine biosynthetic process"/>
    <property type="evidence" value="ECO:0007669"/>
    <property type="project" value="InterPro"/>
</dbReference>
<dbReference type="SUPFAM" id="SSF52402">
    <property type="entry name" value="Adenine nucleotide alpha hydrolases-like"/>
    <property type="match status" value="1"/>
</dbReference>